<evidence type="ECO:0000313" key="1">
    <source>
        <dbReference type="EMBL" id="GIN22609.1"/>
    </source>
</evidence>
<evidence type="ECO:0000313" key="2">
    <source>
        <dbReference type="Proteomes" id="UP000680279"/>
    </source>
</evidence>
<protein>
    <submittedName>
        <fullName evidence="1">Uncharacterized protein</fullName>
    </submittedName>
</protein>
<dbReference type="Proteomes" id="UP000680279">
    <property type="component" value="Unassembled WGS sequence"/>
</dbReference>
<comment type="caution">
    <text evidence="1">The sequence shown here is derived from an EMBL/GenBank/DDBJ whole genome shotgun (WGS) entry which is preliminary data.</text>
</comment>
<organism evidence="1 2">
    <name type="scientific">Siminovitchia fordii</name>
    <dbReference type="NCBI Taxonomy" id="254759"/>
    <lineage>
        <taxon>Bacteria</taxon>
        <taxon>Bacillati</taxon>
        <taxon>Bacillota</taxon>
        <taxon>Bacilli</taxon>
        <taxon>Bacillales</taxon>
        <taxon>Bacillaceae</taxon>
        <taxon>Siminovitchia</taxon>
    </lineage>
</organism>
<dbReference type="RefSeq" id="WP_212963725.1">
    <property type="nucleotide sequence ID" value="NZ_BOQT01000018.1"/>
</dbReference>
<name>A0ABQ4KA57_9BACI</name>
<proteinExistence type="predicted"/>
<gene>
    <name evidence="1" type="ORF">J1TS3_37430</name>
</gene>
<sequence>MTDDFWWKEKLMEEYIHYENEINENSMKEVKELILCDDGVYRVKE</sequence>
<reference evidence="1 2" key="1">
    <citation type="submission" date="2021-03" db="EMBL/GenBank/DDBJ databases">
        <title>Antimicrobial resistance genes in bacteria isolated from Japanese honey, and their potential for conferring macrolide and lincosamide resistance in the American foulbrood pathogen Paenibacillus larvae.</title>
        <authorList>
            <person name="Okamoto M."/>
            <person name="Kumagai M."/>
            <person name="Kanamori H."/>
            <person name="Takamatsu D."/>
        </authorList>
    </citation>
    <scope>NUCLEOTIDE SEQUENCE [LARGE SCALE GENOMIC DNA]</scope>
    <source>
        <strain evidence="1 2">J1TS3</strain>
    </source>
</reference>
<keyword evidence="2" id="KW-1185">Reference proteome</keyword>
<accession>A0ABQ4KA57</accession>
<dbReference type="EMBL" id="BOQT01000018">
    <property type="protein sequence ID" value="GIN22609.1"/>
    <property type="molecule type" value="Genomic_DNA"/>
</dbReference>